<evidence type="ECO:0000313" key="3">
    <source>
        <dbReference type="RefSeq" id="XP_021801482.1"/>
    </source>
</evidence>
<reference evidence="3" key="1">
    <citation type="submission" date="2025-08" db="UniProtKB">
        <authorList>
            <consortium name="RefSeq"/>
        </authorList>
    </citation>
    <scope>IDENTIFICATION</scope>
</reference>
<accession>A0A6P5RF78</accession>
<evidence type="ECO:0000256" key="1">
    <source>
        <dbReference type="ARBA" id="ARBA00006974"/>
    </source>
</evidence>
<name>A0A6P5RF78_PRUAV</name>
<sequence length="107" mass="12252">MGIRVADIVLHHAKHIVRRHKRSDQFLHQASSTTTTTLDVPKGCFAVYVGEEEEKTKRFVIPVSYLNCPSFQDLLSKAAEEFGFDHHQVGGLRIPCSERHFIDLLHR</sequence>
<dbReference type="KEGG" id="pavi:110745671"/>
<dbReference type="GO" id="GO:0009733">
    <property type="term" value="P:response to auxin"/>
    <property type="evidence" value="ECO:0007669"/>
    <property type="project" value="InterPro"/>
</dbReference>
<protein>
    <submittedName>
        <fullName evidence="3">Auxin-induced protein 15A-like</fullName>
    </submittedName>
</protein>
<dbReference type="GeneID" id="110745671"/>
<keyword evidence="2" id="KW-1185">Reference proteome</keyword>
<dbReference type="Gramene" id="Pav_sc0005603.1_g110.1.br:mrna">
    <property type="protein sequence ID" value="Pav_sc0005603.1_g110.1.br:CDS:1"/>
    <property type="gene ID" value="Pav_sc0005603.1_g110.1.br"/>
</dbReference>
<dbReference type="Pfam" id="PF02519">
    <property type="entry name" value="Auxin_inducible"/>
    <property type="match status" value="1"/>
</dbReference>
<evidence type="ECO:0000313" key="2">
    <source>
        <dbReference type="Proteomes" id="UP000515124"/>
    </source>
</evidence>
<dbReference type="AlphaFoldDB" id="A0A6P5RF78"/>
<dbReference type="InterPro" id="IPR003676">
    <property type="entry name" value="SAUR_fam"/>
</dbReference>
<organism evidence="2 3">
    <name type="scientific">Prunus avium</name>
    <name type="common">Cherry</name>
    <name type="synonym">Cerasus avium</name>
    <dbReference type="NCBI Taxonomy" id="42229"/>
    <lineage>
        <taxon>Eukaryota</taxon>
        <taxon>Viridiplantae</taxon>
        <taxon>Streptophyta</taxon>
        <taxon>Embryophyta</taxon>
        <taxon>Tracheophyta</taxon>
        <taxon>Spermatophyta</taxon>
        <taxon>Magnoliopsida</taxon>
        <taxon>eudicotyledons</taxon>
        <taxon>Gunneridae</taxon>
        <taxon>Pentapetalae</taxon>
        <taxon>rosids</taxon>
        <taxon>fabids</taxon>
        <taxon>Rosales</taxon>
        <taxon>Rosaceae</taxon>
        <taxon>Amygdaloideae</taxon>
        <taxon>Amygdaleae</taxon>
        <taxon>Prunus</taxon>
    </lineage>
</organism>
<comment type="similarity">
    <text evidence="1">Belongs to the ARG7 family.</text>
</comment>
<dbReference type="Proteomes" id="UP000515124">
    <property type="component" value="Unplaced"/>
</dbReference>
<proteinExistence type="inferred from homology"/>
<gene>
    <name evidence="3" type="primary">LOC110745671</name>
</gene>
<dbReference type="PANTHER" id="PTHR31929">
    <property type="entry name" value="SAUR-LIKE AUXIN-RESPONSIVE PROTEIN FAMILY-RELATED"/>
    <property type="match status" value="1"/>
</dbReference>
<dbReference type="RefSeq" id="XP_021801482.1">
    <property type="nucleotide sequence ID" value="XM_021945790.1"/>
</dbReference>